<evidence type="ECO:0000256" key="1">
    <source>
        <dbReference type="SAM" id="MobiDB-lite"/>
    </source>
</evidence>
<organism evidence="2 3">
    <name type="scientific">Myriangium duriaei CBS 260.36</name>
    <dbReference type="NCBI Taxonomy" id="1168546"/>
    <lineage>
        <taxon>Eukaryota</taxon>
        <taxon>Fungi</taxon>
        <taxon>Dikarya</taxon>
        <taxon>Ascomycota</taxon>
        <taxon>Pezizomycotina</taxon>
        <taxon>Dothideomycetes</taxon>
        <taxon>Dothideomycetidae</taxon>
        <taxon>Myriangiales</taxon>
        <taxon>Myriangiaceae</taxon>
        <taxon>Myriangium</taxon>
    </lineage>
</organism>
<dbReference type="Proteomes" id="UP000799439">
    <property type="component" value="Unassembled WGS sequence"/>
</dbReference>
<dbReference type="EMBL" id="ML996089">
    <property type="protein sequence ID" value="KAF2150443.1"/>
    <property type="molecule type" value="Genomic_DNA"/>
</dbReference>
<reference evidence="2" key="1">
    <citation type="journal article" date="2020" name="Stud. Mycol.">
        <title>101 Dothideomycetes genomes: a test case for predicting lifestyles and emergence of pathogens.</title>
        <authorList>
            <person name="Haridas S."/>
            <person name="Albert R."/>
            <person name="Binder M."/>
            <person name="Bloem J."/>
            <person name="Labutti K."/>
            <person name="Salamov A."/>
            <person name="Andreopoulos B."/>
            <person name="Baker S."/>
            <person name="Barry K."/>
            <person name="Bills G."/>
            <person name="Bluhm B."/>
            <person name="Cannon C."/>
            <person name="Castanera R."/>
            <person name="Culley D."/>
            <person name="Daum C."/>
            <person name="Ezra D."/>
            <person name="Gonzalez J."/>
            <person name="Henrissat B."/>
            <person name="Kuo A."/>
            <person name="Liang C."/>
            <person name="Lipzen A."/>
            <person name="Lutzoni F."/>
            <person name="Magnuson J."/>
            <person name="Mondo S."/>
            <person name="Nolan M."/>
            <person name="Ohm R."/>
            <person name="Pangilinan J."/>
            <person name="Park H.-J."/>
            <person name="Ramirez L."/>
            <person name="Alfaro M."/>
            <person name="Sun H."/>
            <person name="Tritt A."/>
            <person name="Yoshinaga Y."/>
            <person name="Zwiers L.-H."/>
            <person name="Turgeon B."/>
            <person name="Goodwin S."/>
            <person name="Spatafora J."/>
            <person name="Crous P."/>
            <person name="Grigoriev I."/>
        </authorList>
    </citation>
    <scope>NUCLEOTIDE SEQUENCE</scope>
    <source>
        <strain evidence="2">CBS 260.36</strain>
    </source>
</reference>
<accession>A0A9P4IUZ3</accession>
<comment type="caution">
    <text evidence="2">The sequence shown here is derived from an EMBL/GenBank/DDBJ whole genome shotgun (WGS) entry which is preliminary data.</text>
</comment>
<gene>
    <name evidence="2" type="ORF">K461DRAFT_176521</name>
</gene>
<sequence>MPMYAHSPLASFSLATGNGAKALHENKSATIRRLRPSLDKRYSQNARSTTGYWRPSRPRADPTTEHQNSRNDLDQFPPAKVSRSLHCIKPRSRLSDVPYSVLMYLRPKA</sequence>
<protein>
    <submittedName>
        <fullName evidence="2">Uncharacterized protein</fullName>
    </submittedName>
</protein>
<name>A0A9P4IUZ3_9PEZI</name>
<feature type="region of interest" description="Disordered" evidence="1">
    <location>
        <begin position="38"/>
        <end position="78"/>
    </location>
</feature>
<keyword evidence="3" id="KW-1185">Reference proteome</keyword>
<dbReference type="AlphaFoldDB" id="A0A9P4IUZ3"/>
<evidence type="ECO:0000313" key="3">
    <source>
        <dbReference type="Proteomes" id="UP000799439"/>
    </source>
</evidence>
<feature type="compositionally biased region" description="Basic and acidic residues" evidence="1">
    <location>
        <begin position="58"/>
        <end position="73"/>
    </location>
</feature>
<proteinExistence type="predicted"/>
<evidence type="ECO:0000313" key="2">
    <source>
        <dbReference type="EMBL" id="KAF2150443.1"/>
    </source>
</evidence>